<proteinExistence type="predicted"/>
<dbReference type="Proteomes" id="UP000806077">
    <property type="component" value="Unassembled WGS sequence"/>
</dbReference>
<evidence type="ECO:0000313" key="2">
    <source>
        <dbReference type="Proteomes" id="UP000806077"/>
    </source>
</evidence>
<dbReference type="RefSeq" id="WP_101916196.1">
    <property type="nucleotide sequence ID" value="NZ_JAJHTL010000053.1"/>
</dbReference>
<dbReference type="EMBL" id="WXXV01000050">
    <property type="protein sequence ID" value="MBE7696288.1"/>
    <property type="molecule type" value="Genomic_DNA"/>
</dbReference>
<reference evidence="1 2" key="1">
    <citation type="journal article" date="2020" name="Int. J. Syst. Evol. Microbiol.">
        <title>Tenacibaculum piscium sp. nov., isolated from skin ulcers of sea-farmed fish, and description of Tenacibaculum finnmarkense sp. nov. with subdivision into genomovars finnmarkense and ulcerans.</title>
        <authorList>
            <person name="Olsen A.B."/>
            <person name="Spilsberg B."/>
            <person name="Nilsen H.K."/>
            <person name="Lagesen K."/>
            <person name="Gulla S."/>
            <person name="Avendano-Herrera R."/>
            <person name="Irgang R."/>
            <person name="Duchaud E."/>
            <person name="Colquhoun D.J."/>
        </authorList>
    </citation>
    <scope>NUCLEOTIDE SEQUENCE [LARGE SCALE GENOMIC DNA]</scope>
    <source>
        <strain evidence="1 2">TNO037</strain>
    </source>
</reference>
<accession>A0AAP1RIB0</accession>
<evidence type="ECO:0000313" key="1">
    <source>
        <dbReference type="EMBL" id="MBE7696288.1"/>
    </source>
</evidence>
<organism evidence="1 2">
    <name type="scientific">Tenacibaculum finnmarkense genomovar finnmarkense</name>
    <dbReference type="NCBI Taxonomy" id="1458503"/>
    <lineage>
        <taxon>Bacteria</taxon>
        <taxon>Pseudomonadati</taxon>
        <taxon>Bacteroidota</taxon>
        <taxon>Flavobacteriia</taxon>
        <taxon>Flavobacteriales</taxon>
        <taxon>Flavobacteriaceae</taxon>
        <taxon>Tenacibaculum</taxon>
        <taxon>Tenacibaculum finnmarkense</taxon>
    </lineage>
</organism>
<protein>
    <submittedName>
        <fullName evidence="1">Uncharacterized protein</fullName>
    </submittedName>
</protein>
<dbReference type="AlphaFoldDB" id="A0AAP1RIB0"/>
<sequence length="76" mass="8252">MGGKIVKIAKGNYIEKATNINYYSGGDINTIAGGRINETAGEGIFMGDAEEAPENNRSRTTPITIESYVEFRPKPN</sequence>
<gene>
    <name evidence="1" type="ORF">F7645_12780</name>
</gene>
<comment type="caution">
    <text evidence="1">The sequence shown here is derived from an EMBL/GenBank/DDBJ whole genome shotgun (WGS) entry which is preliminary data.</text>
</comment>
<name>A0AAP1RIB0_9FLAO</name>
<keyword evidence="2" id="KW-1185">Reference proteome</keyword>